<evidence type="ECO:0000313" key="2">
    <source>
        <dbReference type="EMBL" id="CDW30061.1"/>
    </source>
</evidence>
<keyword evidence="1" id="KW-0812">Transmembrane</keyword>
<name>A0A0K2TXD6_LEPSM</name>
<sequence>MKHNCKDKGEKILLLCLKSNGQSFKKRMKGESNQEHERSYDRKIPNLIFIFSFYRLIFIVFKWYYLMQMAILVGVNDLLNDEYKEKSN</sequence>
<dbReference type="AlphaFoldDB" id="A0A0K2TXD6"/>
<accession>A0A0K2TXD6</accession>
<keyword evidence="1" id="KW-1133">Transmembrane helix</keyword>
<protein>
    <submittedName>
        <fullName evidence="2">Uncharacterized protein</fullName>
    </submittedName>
</protein>
<reference evidence="2" key="1">
    <citation type="submission" date="2014-05" db="EMBL/GenBank/DDBJ databases">
        <authorList>
            <person name="Chronopoulou M."/>
        </authorList>
    </citation>
    <scope>NUCLEOTIDE SEQUENCE</scope>
    <source>
        <tissue evidence="2">Whole organism</tissue>
    </source>
</reference>
<proteinExistence type="predicted"/>
<feature type="transmembrane region" description="Helical" evidence="1">
    <location>
        <begin position="47"/>
        <end position="66"/>
    </location>
</feature>
<dbReference type="EMBL" id="HACA01012700">
    <property type="protein sequence ID" value="CDW30061.1"/>
    <property type="molecule type" value="Transcribed_RNA"/>
</dbReference>
<organism evidence="2">
    <name type="scientific">Lepeophtheirus salmonis</name>
    <name type="common">Salmon louse</name>
    <name type="synonym">Caligus salmonis</name>
    <dbReference type="NCBI Taxonomy" id="72036"/>
    <lineage>
        <taxon>Eukaryota</taxon>
        <taxon>Metazoa</taxon>
        <taxon>Ecdysozoa</taxon>
        <taxon>Arthropoda</taxon>
        <taxon>Crustacea</taxon>
        <taxon>Multicrustacea</taxon>
        <taxon>Hexanauplia</taxon>
        <taxon>Copepoda</taxon>
        <taxon>Siphonostomatoida</taxon>
        <taxon>Caligidae</taxon>
        <taxon>Lepeophtheirus</taxon>
    </lineage>
</organism>
<keyword evidence="1" id="KW-0472">Membrane</keyword>
<evidence type="ECO:0000256" key="1">
    <source>
        <dbReference type="SAM" id="Phobius"/>
    </source>
</evidence>